<gene>
    <name evidence="3" type="ORF">ABID14_001118</name>
</gene>
<reference evidence="3 4" key="1">
    <citation type="submission" date="2024-06" db="EMBL/GenBank/DDBJ databases">
        <title>Genomic Encyclopedia of Type Strains, Phase IV (KMG-IV): sequencing the most valuable type-strain genomes for metagenomic binning, comparative biology and taxonomic classification.</title>
        <authorList>
            <person name="Goeker M."/>
        </authorList>
    </citation>
    <scope>NUCLEOTIDE SEQUENCE [LARGE SCALE GENOMIC DNA]</scope>
    <source>
        <strain evidence="3 4">DSM 21460</strain>
    </source>
</reference>
<feature type="signal peptide" evidence="2">
    <location>
        <begin position="1"/>
        <end position="21"/>
    </location>
</feature>
<accession>A0ABV2J9N6</accession>
<dbReference type="PROSITE" id="PS51257">
    <property type="entry name" value="PROKAR_LIPOPROTEIN"/>
    <property type="match status" value="1"/>
</dbReference>
<organism evidence="3 4">
    <name type="scientific">Peptoniphilus olsenii</name>
    <dbReference type="NCBI Taxonomy" id="411570"/>
    <lineage>
        <taxon>Bacteria</taxon>
        <taxon>Bacillati</taxon>
        <taxon>Bacillota</taxon>
        <taxon>Tissierellia</taxon>
        <taxon>Tissierellales</taxon>
        <taxon>Peptoniphilaceae</taxon>
        <taxon>Peptoniphilus</taxon>
    </lineage>
</organism>
<evidence type="ECO:0000256" key="2">
    <source>
        <dbReference type="SAM" id="SignalP"/>
    </source>
</evidence>
<evidence type="ECO:0000313" key="4">
    <source>
        <dbReference type="Proteomes" id="UP001549162"/>
    </source>
</evidence>
<keyword evidence="2" id="KW-0732">Signal</keyword>
<dbReference type="RefSeq" id="WP_354367985.1">
    <property type="nucleotide sequence ID" value="NZ_JBEPMA010000005.1"/>
</dbReference>
<name>A0ABV2J9N6_9FIRM</name>
<evidence type="ECO:0000256" key="1">
    <source>
        <dbReference type="SAM" id="MobiDB-lite"/>
    </source>
</evidence>
<keyword evidence="4" id="KW-1185">Reference proteome</keyword>
<dbReference type="Proteomes" id="UP001549162">
    <property type="component" value="Unassembled WGS sequence"/>
</dbReference>
<feature type="chain" id="PRO_5045218192" description="Lipoprotein" evidence="2">
    <location>
        <begin position="22"/>
        <end position="176"/>
    </location>
</feature>
<evidence type="ECO:0000313" key="3">
    <source>
        <dbReference type="EMBL" id="MET3617487.1"/>
    </source>
</evidence>
<feature type="compositionally biased region" description="Polar residues" evidence="1">
    <location>
        <begin position="26"/>
        <end position="46"/>
    </location>
</feature>
<sequence length="176" mass="19914">MNKKILIITTLSMSLAFSACGKNNTKNKSQLDNSTANNNVESTTKSKSTDEEIVTSSFDKELVDELVKNSDYISRVRLQTSKAEGVNSTFLKDYKGDLSKIDIALPKNLSPNQEYIIFYKDGENGEIIPTNDNSFIEIQDEKDSTLIYIEEKYPDTKNPRDMIFDSKEENTTNSKK</sequence>
<comment type="caution">
    <text evidence="3">The sequence shown here is derived from an EMBL/GenBank/DDBJ whole genome shotgun (WGS) entry which is preliminary data.</text>
</comment>
<evidence type="ECO:0008006" key="5">
    <source>
        <dbReference type="Google" id="ProtNLM"/>
    </source>
</evidence>
<dbReference type="EMBL" id="JBEPMA010000005">
    <property type="protein sequence ID" value="MET3617487.1"/>
    <property type="molecule type" value="Genomic_DNA"/>
</dbReference>
<protein>
    <recommendedName>
        <fullName evidence="5">Lipoprotein</fullName>
    </recommendedName>
</protein>
<proteinExistence type="predicted"/>
<feature type="region of interest" description="Disordered" evidence="1">
    <location>
        <begin position="26"/>
        <end position="51"/>
    </location>
</feature>